<sequence>MESLHLSFQRVVNAGLFSGLKLNQTVTLSHIFYADDAVFVGKWSDRNITTLVHVLECFYQASGLRINMSKSKILGVNVDDDYVKQAASKLGCLLLKCLFLYLGTKVGGSMSRVDSWNEVVDKVKSRLSKWKMKTLSIGGRLTLLKSVLGSIPIFHMSIFRVPASVLKKMEFIRSHFFNGIEVGSEKPIWAKWIDVLKDKDRGGSKTSLWTRVIKAIHGEDGRVNSMEVSGVRSCWKNIVFEVQNLKRQGVNVDDFMQLKIGNGESVSFWKDNWQGGGVLKTLVPRLFALENCKDVKDNWQGGGALKTLVHRLFALENCKDVKLNALKELVDRITLVSIEDRWNWSLDSSGEFSVSSIQKFIDKNRIPIAHSKTRWVKYIPIKVNVLAWKIKMDVLPTRLNISRRVDDSIFPRIAAATKANQAWTTLKTEFQGSSKVITVKLQSLRRDFETSFMKHNESVQDFLARVSSVRSKNLSTFSFDELMGSLQAHEARINRSNTHGEERAFQTRGESESSNQHVRGRGRGSYRGSYRGRGREEGVNYAKQDEDNFLFMAIATTKKEKNEIWYLDSGCSNHMTGDRSKFKDLDESIKSQVRLGDNKQLQIEGKGITEVSTGNQKRCIRDVHFAPSLAHNLLSVGQLMESHHNIVFDDGKCIVTHKPTGKIIACAHMSSNRMSPLDFSKQMETSMVRRGLLDNELWHQRYGHLNIQGLQLLKNKQMVSGLPVIKPLKHVCEGCVVGKQTKQSFPVEKAKRAEAILKIIHADVCGPMRTESLSGSKYFLPFIDDFSRMSWVYFLKHKSEVFECFKKFKTLVEKQTGKVVKVLRTDRGAPYTPEQNGVAERKNRTVVEMARSMLKQKGMPDSFWAEGVAAAVHILNISPTKAVWCQTPYEAWNGKKTLISGKITVSRDVVFDEVAVEGEDTTTPLALFAADPVTVEEAMEIEEWRLVMKEELSSIEKYQTWELTNLPEGKNVISLKWLFKTKYFADGSVQKYKARLVVRGFTKQQGIDYEETFAPVARFETVRIILAIVAQNQWKIYQFDVKSAFLNGDLKEEVYVTQPPGFESKTGKVLRLNKALYGLKQAPRAWYSKINEFFHNNGFERSPHEPTLYIKRQGMNDLLIVSLYVDDMIYTSSSPQLIHDFQVSMKKMFDMTDLGELQYFLGLEIIQGQEGIFISQRKYVDDTLKKFNMQGCKTVATPMNISERLMTEDGTELTDAKVYRSLKFKD</sequence>
<dbReference type="EMBL" id="BKCJ010001363">
    <property type="protein sequence ID" value="GEU40886.1"/>
    <property type="molecule type" value="Genomic_DNA"/>
</dbReference>
<organism evidence="20">
    <name type="scientific">Tanacetum cinerariifolium</name>
    <name type="common">Dalmatian daisy</name>
    <name type="synonym">Chrysanthemum cinerariifolium</name>
    <dbReference type="NCBI Taxonomy" id="118510"/>
    <lineage>
        <taxon>Eukaryota</taxon>
        <taxon>Viridiplantae</taxon>
        <taxon>Streptophyta</taxon>
        <taxon>Embryophyta</taxon>
        <taxon>Tracheophyta</taxon>
        <taxon>Spermatophyta</taxon>
        <taxon>Magnoliopsida</taxon>
        <taxon>eudicotyledons</taxon>
        <taxon>Gunneridae</taxon>
        <taxon>Pentapetalae</taxon>
        <taxon>asterids</taxon>
        <taxon>campanulids</taxon>
        <taxon>Asterales</taxon>
        <taxon>Asteraceae</taxon>
        <taxon>Asteroideae</taxon>
        <taxon>Anthemideae</taxon>
        <taxon>Anthemidinae</taxon>
        <taxon>Tanacetum</taxon>
    </lineage>
</organism>
<keyword evidence="6" id="KW-0547">Nucleotide-binding</keyword>
<keyword evidence="13" id="KW-0695">RNA-directed DNA polymerase</keyword>
<evidence type="ECO:0000256" key="18">
    <source>
        <dbReference type="SAM" id="MobiDB-lite"/>
    </source>
</evidence>
<dbReference type="InterPro" id="IPR012337">
    <property type="entry name" value="RNaseH-like_sf"/>
</dbReference>
<keyword evidence="3" id="KW-0645">Protease</keyword>
<keyword evidence="2" id="KW-1188">Viral release from host cell</keyword>
<dbReference type="GO" id="GO:0004190">
    <property type="term" value="F:aspartic-type endopeptidase activity"/>
    <property type="evidence" value="ECO:0007669"/>
    <property type="project" value="UniProtKB-KW"/>
</dbReference>
<evidence type="ECO:0000256" key="4">
    <source>
        <dbReference type="ARBA" id="ARBA00022722"/>
    </source>
</evidence>
<comment type="function">
    <text evidence="1">The aspartyl protease (PR) mediates the proteolytic cleavages of the Gag and Gag-Pol polyproteins after assembly of the VLP.</text>
</comment>
<evidence type="ECO:0000256" key="6">
    <source>
        <dbReference type="ARBA" id="ARBA00022741"/>
    </source>
</evidence>
<keyword evidence="15" id="KW-0917">Virion maturation</keyword>
<keyword evidence="11" id="KW-0460">Magnesium</keyword>
<dbReference type="Gene3D" id="3.30.420.10">
    <property type="entry name" value="Ribonuclease H-like superfamily/Ribonuclease H"/>
    <property type="match status" value="2"/>
</dbReference>
<feature type="domain" description="Integrase catalytic" evidence="19">
    <location>
        <begin position="828"/>
        <end position="896"/>
    </location>
</feature>
<evidence type="ECO:0000256" key="15">
    <source>
        <dbReference type="ARBA" id="ARBA00023113"/>
    </source>
</evidence>
<keyword evidence="14" id="KW-0808">Transferase</keyword>
<dbReference type="Pfam" id="PF14223">
    <property type="entry name" value="Retrotran_gag_2"/>
    <property type="match status" value="1"/>
</dbReference>
<evidence type="ECO:0000256" key="16">
    <source>
        <dbReference type="ARBA" id="ARBA00023172"/>
    </source>
</evidence>
<dbReference type="GO" id="GO:0006508">
    <property type="term" value="P:proteolysis"/>
    <property type="evidence" value="ECO:0007669"/>
    <property type="project" value="UniProtKB-KW"/>
</dbReference>
<dbReference type="InterPro" id="IPR025724">
    <property type="entry name" value="GAG-pre-integrase_dom"/>
</dbReference>
<keyword evidence="4" id="KW-0540">Nuclease</keyword>
<keyword evidence="14" id="KW-0239">DNA-directed DNA polymerase</keyword>
<dbReference type="GO" id="GO:0003964">
    <property type="term" value="F:RNA-directed DNA polymerase activity"/>
    <property type="evidence" value="ECO:0007669"/>
    <property type="project" value="UniProtKB-KW"/>
</dbReference>
<keyword evidence="16" id="KW-0233">DNA recombination</keyword>
<feature type="compositionally biased region" description="Basic and acidic residues" evidence="18">
    <location>
        <begin position="497"/>
        <end position="511"/>
    </location>
</feature>
<evidence type="ECO:0000256" key="7">
    <source>
        <dbReference type="ARBA" id="ARBA00022750"/>
    </source>
</evidence>
<dbReference type="GO" id="GO:0046872">
    <property type="term" value="F:metal ion binding"/>
    <property type="evidence" value="ECO:0007669"/>
    <property type="project" value="UniProtKB-KW"/>
</dbReference>
<keyword evidence="17" id="KW-0511">Multifunctional enzyme</keyword>
<dbReference type="Pfam" id="PF22936">
    <property type="entry name" value="Pol_BBD"/>
    <property type="match status" value="1"/>
</dbReference>
<reference evidence="20" key="1">
    <citation type="journal article" date="2019" name="Sci. Rep.">
        <title>Draft genome of Tanacetum cinerariifolium, the natural source of mosquito coil.</title>
        <authorList>
            <person name="Yamashiro T."/>
            <person name="Shiraishi A."/>
            <person name="Satake H."/>
            <person name="Nakayama K."/>
        </authorList>
    </citation>
    <scope>NUCLEOTIDE SEQUENCE</scope>
</reference>
<dbReference type="GO" id="GO:0003887">
    <property type="term" value="F:DNA-directed DNA polymerase activity"/>
    <property type="evidence" value="ECO:0007669"/>
    <property type="project" value="UniProtKB-KW"/>
</dbReference>
<dbReference type="SUPFAM" id="SSF56672">
    <property type="entry name" value="DNA/RNA polymerases"/>
    <property type="match status" value="1"/>
</dbReference>
<keyword evidence="7" id="KW-0064">Aspartyl protease</keyword>
<evidence type="ECO:0000256" key="13">
    <source>
        <dbReference type="ARBA" id="ARBA00022918"/>
    </source>
</evidence>
<dbReference type="Pfam" id="PF07727">
    <property type="entry name" value="RVT_2"/>
    <property type="match status" value="1"/>
</dbReference>
<dbReference type="InterPro" id="IPR013103">
    <property type="entry name" value="RVT_2"/>
</dbReference>
<keyword evidence="9" id="KW-0378">Hydrolase</keyword>
<dbReference type="PANTHER" id="PTHR42648:SF11">
    <property type="entry name" value="TRANSPOSON TY4-P GAG-POL POLYPROTEIN"/>
    <property type="match status" value="1"/>
</dbReference>
<keyword evidence="12" id="KW-0229">DNA integration</keyword>
<dbReference type="AlphaFoldDB" id="A0A6L2JV67"/>
<dbReference type="GO" id="GO:0005524">
    <property type="term" value="F:ATP binding"/>
    <property type="evidence" value="ECO:0007669"/>
    <property type="project" value="UniProtKB-KW"/>
</dbReference>
<dbReference type="InterPro" id="IPR001584">
    <property type="entry name" value="Integrase_cat-core"/>
</dbReference>
<dbReference type="InterPro" id="IPR043502">
    <property type="entry name" value="DNA/RNA_pol_sf"/>
</dbReference>
<evidence type="ECO:0000256" key="14">
    <source>
        <dbReference type="ARBA" id="ARBA00022932"/>
    </source>
</evidence>
<evidence type="ECO:0000256" key="9">
    <source>
        <dbReference type="ARBA" id="ARBA00022801"/>
    </source>
</evidence>
<evidence type="ECO:0000256" key="2">
    <source>
        <dbReference type="ARBA" id="ARBA00022612"/>
    </source>
</evidence>
<accession>A0A6L2JV67</accession>
<name>A0A6L2JV67_TANCI</name>
<evidence type="ECO:0000256" key="12">
    <source>
        <dbReference type="ARBA" id="ARBA00022908"/>
    </source>
</evidence>
<protein>
    <submittedName>
        <fullName evidence="20">Retrovirus-related Pol polyprotein from transposon TNT 1-94</fullName>
    </submittedName>
</protein>
<evidence type="ECO:0000256" key="17">
    <source>
        <dbReference type="ARBA" id="ARBA00023268"/>
    </source>
</evidence>
<keyword evidence="14" id="KW-0548">Nucleotidyltransferase</keyword>
<evidence type="ECO:0000259" key="19">
    <source>
        <dbReference type="PROSITE" id="PS50994"/>
    </source>
</evidence>
<keyword evidence="8" id="KW-0255">Endonuclease</keyword>
<evidence type="ECO:0000256" key="1">
    <source>
        <dbReference type="ARBA" id="ARBA00002180"/>
    </source>
</evidence>
<dbReference type="GO" id="GO:0015074">
    <property type="term" value="P:DNA integration"/>
    <property type="evidence" value="ECO:0007669"/>
    <property type="project" value="UniProtKB-KW"/>
</dbReference>
<dbReference type="InterPro" id="IPR054722">
    <property type="entry name" value="PolX-like_BBD"/>
</dbReference>
<evidence type="ECO:0000313" key="20">
    <source>
        <dbReference type="EMBL" id="GEU40886.1"/>
    </source>
</evidence>
<gene>
    <name evidence="20" type="ORF">Tci_012864</name>
</gene>
<evidence type="ECO:0000256" key="11">
    <source>
        <dbReference type="ARBA" id="ARBA00022842"/>
    </source>
</evidence>
<dbReference type="GO" id="GO:0004519">
    <property type="term" value="F:endonuclease activity"/>
    <property type="evidence" value="ECO:0007669"/>
    <property type="project" value="UniProtKB-KW"/>
</dbReference>
<evidence type="ECO:0000256" key="8">
    <source>
        <dbReference type="ARBA" id="ARBA00022759"/>
    </source>
</evidence>
<proteinExistence type="predicted"/>
<keyword evidence="10" id="KW-0067">ATP-binding</keyword>
<dbReference type="PROSITE" id="PS50994">
    <property type="entry name" value="INTEGRASE"/>
    <property type="match status" value="1"/>
</dbReference>
<dbReference type="GO" id="GO:0003676">
    <property type="term" value="F:nucleic acid binding"/>
    <property type="evidence" value="ECO:0007669"/>
    <property type="project" value="InterPro"/>
</dbReference>
<keyword evidence="5" id="KW-0479">Metal-binding</keyword>
<evidence type="ECO:0000256" key="5">
    <source>
        <dbReference type="ARBA" id="ARBA00022723"/>
    </source>
</evidence>
<evidence type="ECO:0000256" key="3">
    <source>
        <dbReference type="ARBA" id="ARBA00022670"/>
    </source>
</evidence>
<dbReference type="PANTHER" id="PTHR42648">
    <property type="entry name" value="TRANSPOSASE, PUTATIVE-RELATED"/>
    <property type="match status" value="1"/>
</dbReference>
<dbReference type="SUPFAM" id="SSF53098">
    <property type="entry name" value="Ribonuclease H-like"/>
    <property type="match status" value="1"/>
</dbReference>
<evidence type="ECO:0000256" key="10">
    <source>
        <dbReference type="ARBA" id="ARBA00022840"/>
    </source>
</evidence>
<dbReference type="GO" id="GO:0006310">
    <property type="term" value="P:DNA recombination"/>
    <property type="evidence" value="ECO:0007669"/>
    <property type="project" value="UniProtKB-KW"/>
</dbReference>
<feature type="region of interest" description="Disordered" evidence="18">
    <location>
        <begin position="497"/>
        <end position="532"/>
    </location>
</feature>
<dbReference type="Pfam" id="PF13976">
    <property type="entry name" value="gag_pre-integrs"/>
    <property type="match status" value="1"/>
</dbReference>
<comment type="caution">
    <text evidence="20">The sequence shown here is derived from an EMBL/GenBank/DDBJ whole genome shotgun (WGS) entry which is preliminary data.</text>
</comment>
<dbReference type="InterPro" id="IPR036397">
    <property type="entry name" value="RNaseH_sf"/>
</dbReference>
<dbReference type="InterPro" id="IPR039537">
    <property type="entry name" value="Retrotran_Ty1/copia-like"/>
</dbReference>